<dbReference type="Proteomes" id="UP000005237">
    <property type="component" value="Unassembled WGS sequence"/>
</dbReference>
<dbReference type="EnsemblMetazoa" id="CJA32635.1">
    <property type="protein sequence ID" value="CJA32635.1"/>
    <property type="gene ID" value="WBGene00208482"/>
</dbReference>
<dbReference type="InterPro" id="IPR025246">
    <property type="entry name" value="IS30-like_HTH"/>
</dbReference>
<accession>A0A8R1IFB7</accession>
<dbReference type="Pfam" id="PF13936">
    <property type="entry name" value="HTH_38"/>
    <property type="match status" value="1"/>
</dbReference>
<reference evidence="3" key="1">
    <citation type="submission" date="2010-08" db="EMBL/GenBank/DDBJ databases">
        <authorList>
            <consortium name="Caenorhabditis japonica Sequencing Consortium"/>
            <person name="Wilson R.K."/>
        </authorList>
    </citation>
    <scope>NUCLEOTIDE SEQUENCE [LARGE SCALE GENOMIC DNA]</scope>
    <source>
        <strain evidence="3">DF5081</strain>
    </source>
</reference>
<sequence>MGRGQLLTVSEKASITAFKTAGCTNRAIAKHLNRSHDSINYLNPMGNVCGELVRRLYSHGKKYDTVGHLKNALTAEWSLLEQEL</sequence>
<dbReference type="Gene3D" id="1.10.10.60">
    <property type="entry name" value="Homeodomain-like"/>
    <property type="match status" value="1"/>
</dbReference>
<proteinExistence type="predicted"/>
<dbReference type="AlphaFoldDB" id="A0A8R1IFB7"/>
<protein>
    <submittedName>
        <fullName evidence="2">HTH_38 domain-containing protein</fullName>
    </submittedName>
</protein>
<feature type="domain" description="Transposase IS30-like HTH" evidence="1">
    <location>
        <begin position="4"/>
        <end position="41"/>
    </location>
</feature>
<keyword evidence="3" id="KW-1185">Reference proteome</keyword>
<evidence type="ECO:0000313" key="2">
    <source>
        <dbReference type="EnsemblMetazoa" id="CJA32635.1"/>
    </source>
</evidence>
<evidence type="ECO:0000259" key="1">
    <source>
        <dbReference type="Pfam" id="PF13936"/>
    </source>
</evidence>
<evidence type="ECO:0000313" key="3">
    <source>
        <dbReference type="Proteomes" id="UP000005237"/>
    </source>
</evidence>
<reference evidence="2" key="2">
    <citation type="submission" date="2022-06" db="UniProtKB">
        <authorList>
            <consortium name="EnsemblMetazoa"/>
        </authorList>
    </citation>
    <scope>IDENTIFICATION</scope>
    <source>
        <strain evidence="2">DF5081</strain>
    </source>
</reference>
<name>A0A8R1IFB7_CAEJA</name>
<organism evidence="2 3">
    <name type="scientific">Caenorhabditis japonica</name>
    <dbReference type="NCBI Taxonomy" id="281687"/>
    <lineage>
        <taxon>Eukaryota</taxon>
        <taxon>Metazoa</taxon>
        <taxon>Ecdysozoa</taxon>
        <taxon>Nematoda</taxon>
        <taxon>Chromadorea</taxon>
        <taxon>Rhabditida</taxon>
        <taxon>Rhabditina</taxon>
        <taxon>Rhabditomorpha</taxon>
        <taxon>Rhabditoidea</taxon>
        <taxon>Rhabditidae</taxon>
        <taxon>Peloderinae</taxon>
        <taxon>Caenorhabditis</taxon>
    </lineage>
</organism>